<evidence type="ECO:0000313" key="9">
    <source>
        <dbReference type="EMBL" id="KAF2565972.1"/>
    </source>
</evidence>
<dbReference type="EMBL" id="QGKW02001911">
    <property type="protein sequence ID" value="KAF2565972.1"/>
    <property type="molecule type" value="Genomic_DNA"/>
</dbReference>
<dbReference type="SUPFAM" id="SSF54189">
    <property type="entry name" value="Ribosomal proteins S24e, L23 and L15e"/>
    <property type="match status" value="2"/>
</dbReference>
<evidence type="ECO:0000256" key="2">
    <source>
        <dbReference type="ARBA" id="ARBA00022730"/>
    </source>
</evidence>
<comment type="similarity">
    <text evidence="1 7">Belongs to the universal ribosomal protein uL23 family.</text>
</comment>
<dbReference type="InterPro" id="IPR001014">
    <property type="entry name" value="Ribosomal_uL23_CS"/>
</dbReference>
<dbReference type="InterPro" id="IPR012678">
    <property type="entry name" value="Ribosomal_uL23/eL15/eS24_sf"/>
</dbReference>
<keyword evidence="3" id="KW-0694">RNA-binding</keyword>
<dbReference type="Pfam" id="PF03939">
    <property type="entry name" value="Ribosomal_L23eN"/>
    <property type="match status" value="2"/>
</dbReference>
<keyword evidence="2" id="KW-0699">rRNA-binding</keyword>
<dbReference type="InterPro" id="IPR019985">
    <property type="entry name" value="Ribosomal_uL23"/>
</dbReference>
<comment type="function">
    <text evidence="6">Binds to a specific region on the 26S rRNA.</text>
</comment>
<proteinExistence type="inferred from homology"/>
<evidence type="ECO:0000256" key="6">
    <source>
        <dbReference type="ARBA" id="ARBA00059571"/>
    </source>
</evidence>
<dbReference type="FunFam" id="3.30.70.330:FF:000035">
    <property type="entry name" value="60S ribosomal protein L23a"/>
    <property type="match status" value="2"/>
</dbReference>
<organism evidence="9 10">
    <name type="scientific">Brassica cretica</name>
    <name type="common">Mustard</name>
    <dbReference type="NCBI Taxonomy" id="69181"/>
    <lineage>
        <taxon>Eukaryota</taxon>
        <taxon>Viridiplantae</taxon>
        <taxon>Streptophyta</taxon>
        <taxon>Embryophyta</taxon>
        <taxon>Tracheophyta</taxon>
        <taxon>Spermatophyta</taxon>
        <taxon>Magnoliopsida</taxon>
        <taxon>eudicotyledons</taxon>
        <taxon>Gunneridae</taxon>
        <taxon>Pentapetalae</taxon>
        <taxon>rosids</taxon>
        <taxon>malvids</taxon>
        <taxon>Brassicales</taxon>
        <taxon>Brassicaceae</taxon>
        <taxon>Brassiceae</taxon>
        <taxon>Brassica</taxon>
    </lineage>
</organism>
<dbReference type="Proteomes" id="UP000712281">
    <property type="component" value="Unassembled WGS sequence"/>
</dbReference>
<evidence type="ECO:0000256" key="1">
    <source>
        <dbReference type="ARBA" id="ARBA00006700"/>
    </source>
</evidence>
<evidence type="ECO:0000256" key="4">
    <source>
        <dbReference type="ARBA" id="ARBA00022980"/>
    </source>
</evidence>
<dbReference type="Gene3D" id="3.30.70.330">
    <property type="match status" value="2"/>
</dbReference>
<evidence type="ECO:0000313" key="10">
    <source>
        <dbReference type="Proteomes" id="UP000712281"/>
    </source>
</evidence>
<evidence type="ECO:0000259" key="8">
    <source>
        <dbReference type="Pfam" id="PF03939"/>
    </source>
</evidence>
<dbReference type="InterPro" id="IPR013025">
    <property type="entry name" value="Ribosomal_uL23-like"/>
</dbReference>
<dbReference type="Pfam" id="PF00276">
    <property type="entry name" value="Ribosomal_L23"/>
    <property type="match status" value="2"/>
</dbReference>
<dbReference type="InterPro" id="IPR012677">
    <property type="entry name" value="Nucleotide-bd_a/b_plait_sf"/>
</dbReference>
<evidence type="ECO:0000256" key="3">
    <source>
        <dbReference type="ARBA" id="ARBA00022884"/>
    </source>
</evidence>
<dbReference type="NCBIfam" id="TIGR03636">
    <property type="entry name" value="uL23_arch"/>
    <property type="match status" value="1"/>
</dbReference>
<dbReference type="GO" id="GO:0019843">
    <property type="term" value="F:rRNA binding"/>
    <property type="evidence" value="ECO:0007669"/>
    <property type="project" value="UniProtKB-KW"/>
</dbReference>
<dbReference type="GO" id="GO:0009644">
    <property type="term" value="P:response to high light intensity"/>
    <property type="evidence" value="ECO:0007669"/>
    <property type="project" value="UniProtKB-ARBA"/>
</dbReference>
<dbReference type="PANTHER" id="PTHR11620">
    <property type="entry name" value="60S RIBOSOMAL PROTEIN L23A"/>
    <property type="match status" value="1"/>
</dbReference>
<dbReference type="GO" id="GO:0003729">
    <property type="term" value="F:mRNA binding"/>
    <property type="evidence" value="ECO:0007669"/>
    <property type="project" value="UniProtKB-ARBA"/>
</dbReference>
<evidence type="ECO:0000256" key="7">
    <source>
        <dbReference type="RuleBase" id="RU003934"/>
    </source>
</evidence>
<dbReference type="GO" id="GO:0006412">
    <property type="term" value="P:translation"/>
    <property type="evidence" value="ECO:0007669"/>
    <property type="project" value="InterPro"/>
</dbReference>
<gene>
    <name evidence="9" type="ORF">F2Q68_00028149</name>
</gene>
<dbReference type="GO" id="GO:0005840">
    <property type="term" value="C:ribosome"/>
    <property type="evidence" value="ECO:0007669"/>
    <property type="project" value="UniProtKB-KW"/>
</dbReference>
<reference evidence="9" key="1">
    <citation type="submission" date="2019-12" db="EMBL/GenBank/DDBJ databases">
        <title>Genome sequencing and annotation of Brassica cretica.</title>
        <authorList>
            <person name="Studholme D.J."/>
            <person name="Sarris P.F."/>
        </authorList>
    </citation>
    <scope>NUCLEOTIDE SEQUENCE</scope>
    <source>
        <strain evidence="9">PFS-001/15</strain>
        <tissue evidence="9">Leaf</tissue>
    </source>
</reference>
<dbReference type="GO" id="GO:1990904">
    <property type="term" value="C:ribonucleoprotein complex"/>
    <property type="evidence" value="ECO:0007669"/>
    <property type="project" value="UniProtKB-KW"/>
</dbReference>
<dbReference type="NCBIfam" id="NF011118">
    <property type="entry name" value="PRK14548.1"/>
    <property type="match status" value="2"/>
</dbReference>
<dbReference type="HAMAP" id="MF_01369_A">
    <property type="entry name" value="Ribosomal_uL23_A"/>
    <property type="match status" value="2"/>
</dbReference>
<feature type="domain" description="Large ribosomal subunit protein uL23 N-terminal" evidence="8">
    <location>
        <begin position="57"/>
        <end position="106"/>
    </location>
</feature>
<dbReference type="PROSITE" id="PS00050">
    <property type="entry name" value="RIBOSOMAL_L23"/>
    <property type="match status" value="1"/>
</dbReference>
<accession>A0A8S9I9B8</accession>
<dbReference type="GO" id="GO:0003735">
    <property type="term" value="F:structural constituent of ribosome"/>
    <property type="evidence" value="ECO:0007669"/>
    <property type="project" value="InterPro"/>
</dbReference>
<dbReference type="InterPro" id="IPR005633">
    <property type="entry name" value="Ribosomal_uL23_N"/>
</dbReference>
<dbReference type="AlphaFoldDB" id="A0A8S9I9B8"/>
<protein>
    <recommendedName>
        <fullName evidence="8">Large ribosomal subunit protein uL23 N-terminal domain-containing protein</fullName>
    </recommendedName>
</protein>
<sequence>MSYVACSQWVCYLARDWRRYPGQVLSGKNHLELCLQLKAYLRFMFCNNVDTTKKTDPKAKALKAAKAVKSGQAFKKKDKKIRTKVTFHRPKTLTKARDPKYPRISATPRNKLDHYGILKYPLTTESAMKKIEDNNTLVFIVDIRADKKKIKDAVKKMYDIQTKKVNTLIRPDGTKKAYVRLTPDYDALDIEIRTAADAGINGEGEEKELEETARVLSGKNLLELCLQLKAYLRFMFCNNVDTTKKTDPKAKALKAAKAVKSGQAFKKKDKKIRTKVTFHRPKTLTKARDPKYPRISATPRNKLDHYGILKYPLTTESAMKKIEDNNTLVFIVDIRADKKKIKDAVKKMYDIQTKKVNTLIRPDGTKKAYVRLTPDYDALDVANKIGII</sequence>
<comment type="caution">
    <text evidence="9">The sequence shown here is derived from an EMBL/GenBank/DDBJ whole genome shotgun (WGS) entry which is preliminary data.</text>
</comment>
<keyword evidence="4 7" id="KW-0689">Ribosomal protein</keyword>
<name>A0A8S9I9B8_BRACR</name>
<evidence type="ECO:0000256" key="5">
    <source>
        <dbReference type="ARBA" id="ARBA00023274"/>
    </source>
</evidence>
<keyword evidence="5 7" id="KW-0687">Ribonucleoprotein</keyword>
<feature type="domain" description="Large ribosomal subunit protein uL23 N-terminal" evidence="8">
    <location>
        <begin position="248"/>
        <end position="297"/>
    </location>
</feature>